<feature type="chain" id="PRO_5009853456" description="Filamentous haemagglutinin FhaB/tRNA nuclease CdiA-like TPS domain-containing protein" evidence="2">
    <location>
        <begin position="28"/>
        <end position="4558"/>
    </location>
</feature>
<evidence type="ECO:0000256" key="1">
    <source>
        <dbReference type="SAM" id="MobiDB-lite"/>
    </source>
</evidence>
<keyword evidence="2" id="KW-0732">Signal</keyword>
<organism evidence="4 5">
    <name type="scientific">Bradyrhizobium japonicum</name>
    <dbReference type="NCBI Taxonomy" id="375"/>
    <lineage>
        <taxon>Bacteria</taxon>
        <taxon>Pseudomonadati</taxon>
        <taxon>Pseudomonadota</taxon>
        <taxon>Alphaproteobacteria</taxon>
        <taxon>Hyphomicrobiales</taxon>
        <taxon>Nitrobacteraceae</taxon>
        <taxon>Bradyrhizobium</taxon>
    </lineage>
</organism>
<accession>A0A1L3FJM7</accession>
<dbReference type="InterPro" id="IPR050909">
    <property type="entry name" value="Bact_Autotransporter_VF"/>
</dbReference>
<evidence type="ECO:0000313" key="4">
    <source>
        <dbReference type="EMBL" id="APG13480.1"/>
    </source>
</evidence>
<evidence type="ECO:0000256" key="2">
    <source>
        <dbReference type="SAM" id="SignalP"/>
    </source>
</evidence>
<dbReference type="PANTHER" id="PTHR12338:SF5">
    <property type="entry name" value="ANTIGEN 43-RELATED"/>
    <property type="match status" value="1"/>
</dbReference>
<dbReference type="InterPro" id="IPR021026">
    <property type="entry name" value="Filamn_hemagglutn_DUF3739"/>
</dbReference>
<gene>
    <name evidence="4" type="ORF">BKD09_34520</name>
</gene>
<evidence type="ECO:0000259" key="3">
    <source>
        <dbReference type="SMART" id="SM00912"/>
    </source>
</evidence>
<reference evidence="4 5" key="1">
    <citation type="submission" date="2016-11" db="EMBL/GenBank/DDBJ databases">
        <title>Complete Genome Sequence of Bradyrhizobium sp. strain J5, an isolated from soybean nodule in Hokkaido.</title>
        <authorList>
            <person name="Kanehara K."/>
        </authorList>
    </citation>
    <scope>NUCLEOTIDE SEQUENCE [LARGE SCALE GENOMIC DNA]</scope>
    <source>
        <strain evidence="4 5">J5</strain>
    </source>
</reference>
<feature type="signal peptide" evidence="2">
    <location>
        <begin position="1"/>
        <end position="27"/>
    </location>
</feature>
<dbReference type="Pfam" id="PF05860">
    <property type="entry name" value="TPS"/>
    <property type="match status" value="1"/>
</dbReference>
<dbReference type="SUPFAM" id="SSF51126">
    <property type="entry name" value="Pectin lyase-like"/>
    <property type="match status" value="1"/>
</dbReference>
<name>A0A1L3FJM7_BRAJP</name>
<protein>
    <recommendedName>
        <fullName evidence="3">Filamentous haemagglutinin FhaB/tRNA nuclease CdiA-like TPS domain-containing protein</fullName>
    </recommendedName>
</protein>
<dbReference type="PANTHER" id="PTHR12338">
    <property type="entry name" value="AUTOTRANSPORTER"/>
    <property type="match status" value="1"/>
</dbReference>
<feature type="domain" description="Filamentous haemagglutinin FhaB/tRNA nuclease CdiA-like TPS" evidence="3">
    <location>
        <begin position="126"/>
        <end position="231"/>
    </location>
</feature>
<dbReference type="InterPro" id="IPR011050">
    <property type="entry name" value="Pectin_lyase_fold/virulence"/>
</dbReference>
<dbReference type="EMBL" id="CP017637">
    <property type="protein sequence ID" value="APG13480.1"/>
    <property type="molecule type" value="Genomic_DNA"/>
</dbReference>
<dbReference type="Proteomes" id="UP000181962">
    <property type="component" value="Chromosome"/>
</dbReference>
<dbReference type="Gene3D" id="2.160.20.10">
    <property type="entry name" value="Single-stranded right-handed beta-helix, Pectin lyase-like"/>
    <property type="match status" value="1"/>
</dbReference>
<dbReference type="Pfam" id="PF12545">
    <property type="entry name" value="DUF3739"/>
    <property type="match status" value="1"/>
</dbReference>
<feature type="region of interest" description="Disordered" evidence="1">
    <location>
        <begin position="4531"/>
        <end position="4558"/>
    </location>
</feature>
<dbReference type="InterPro" id="IPR008638">
    <property type="entry name" value="FhaB/CdiA-like_TPS"/>
</dbReference>
<dbReference type="SMART" id="SM00912">
    <property type="entry name" value="Haemagg_act"/>
    <property type="match status" value="1"/>
</dbReference>
<sequence>MRRAFDRTLLCGVSLLALSVAGGFGHARSLTPGASTVVPTAAAQQAAILAAQQAAGAATQAQTSLARAAAALAAARKLQSDAAAAAQAAASSVPNGLTPGGLMPFGGTAGDPLAGIKADASKWLGANLPKQTTSGSKVSVDIQQTQKKSILYWDTFNVGANTTVNFRQSASDWIALNRVQDPSASPSRILGQINAIGGVYLINRNGIIFGAGSQVNVHTLIASSLDVGKLGSDLAARDQFFLNNGIADLNSFSIYDKDGGAATKLIAGDIKVERGASITGNILSDQVSLGSPGSVYLFGANVYNSGSITAQGGEVAMVAARTIDVVPNGYSALPDSVLGKDDKGNTIKFRGTEFRLSQFASSYYDVAGDPFKPFGYPTGAAGTYLAGTGAVKHDGVIDASRGIVVMNGDTVAIGNPTDASGHALADSAGKLIQGVISVDTSIDRNSFVLLRAATSVTMNGVISSLPVDDGAAGLASTQSFAPAYIEMSAQTNVTVGSNGLIAAPSAQVSLNAKLFPTGDVPNLFQQGRVGTSGGNEGGVLSNSNAAQSVLLSPGATVDVAGLQNVELPASYNIISFQPRAEFADMPLQRNGALYGQTMYIDIRNTGTRSDGTTWVGTPLADASGYVAKVPRSIYQLMTVGGSVSLATDLSTSNGAASVKTDGSIMNVAGGSVKFLPGMVNTTRLIGSDGRIYSMTNADPNMTYLGIAGQFIVKHARWGVTETWSTPTQIYSAGFTEGHDAGRVSVVTVNPALLGTMYFGSTAGERQISGGQLPLQGSLELTTPSSVQIGATASANYTTQSTYTTNLSADILSGYGLSSLKVKANDFVLSGGSTLNLAAGGSLSVTAGGAIDIAGSVSAAGGSVSLLTDRDSVSSNFTTLFKAPKDSSGKSIAANVFVEGTIDVSGRFVNDTGRTAGVDATGPAFINGGSISIATGKSSQSEGTAGIRDTTGSILLAAGSILDVSSGGYVSSQGKAKTVATGLMAGKGGNISLAIYQGAAWVGPNTAGQERPSPVAGNPIAVLQLDGALRGYGFESNGSLRLAGADTIRIGGKLQDGETSSIRINGSATTLPESLLTGGGFGSYIIESVKDDWSPKDDGSVVDSQIIVSAGTSLTFQQKNLSSLADYTAMSTGTKLGQQAAPQLALLPDNQRKAVDLTLKADKIKLDTGSKIVTDPKAKITMAAVTDDRRGVTLTDPKLNLSNPGTPDWNVQAKSVELLGTIVDHGGSIFINSLATHLSSDAKIDLSGTFVANSLFGTVNGPRTSGSYIAGGTFAVEGGAIITVNTYTDPTDTNKNKFYFAYGAPGSAGTPQQSDLVADAGAVVDVSGAAGNIQVAGARGATTSQWSWSDAGTVSADVSGFSWGGSFAAAGGRYVAGDGTVHADARANGGTILLGGGNIFLQQGAAGVISAPTTLTVSADQLAPFDNVYLYAAAAVGGAARIFTDLPGTTYGDSDPSWKALTISSSLNWTVTNRLHIAAGDINAPGSGSIDARIAAPYVVLTGFSSNKPVAGTSTLTVNAQTIDLESGRPSNFKPGDAQPGLDFSGFSQINLIASGDLRLGTLKVVNGLKTNGNDTSATAEQSSFTGKLVSAGDLLLSAQRIYPVSAVNFTIETPGNVKFAAPANSYTGIPLSAGGGITVYAGTIEQAGNLFAPLGKIALGNTDSAVSKIITQSVVLEPGSLTSVSLADTTVPYGATSDGTNWYYNANLNPLAQPPSKGLILAGSNVTRADGSTIDLRGGGDIQAMEWIAGKGGSRDSLTTTPSGQTVYALLPSQTDPIAAYDIHFATARSADAGKTVTAGDAIPLAGTQITIDGGNGIPAGTYTLYPAHYATLPGAMRVVVYSSDNTGKNIATGTKLPDGTVLVTGHYTQSTAPGKQSSGQTVFAVQTSSVWQQYSEYSFNGANAYYAQLAAKNNVTAPRLPMDAGRLSISALQSIVMNGVARTLPGQDKNGNTGRGSELDISAPKLAVVGHAGYVNNDIPAGYVGLDVAQLNDFESILIGGSRSDFATGTLITPTASNVVVDTRGETFSAPEILLVAQQVGQWQEVTQSVTVGSQSVLLDLPVYLPEAGSGTVTINTGSVIKTTGVVHAGLGRHYVVAADGQAPVTAQSLAAALGGTLSGTEIVGADLAKLLDPTSPARLALGYYANGGAQQPGRGALFVASNDPTLQLTGPTATGVSAPALTIKFKDVATATAVLPAGPVTGSLTLAGGDTSNSGKVAIADGVKISTNTLTLQATASNNAIAINTTDLHANLVNLIAPTIGVGAASAVAGKSLVLPANSTQFADVQTLALRALSGPVTVYGDFNSGARSLSLDATGIALGSEVLNPGTSLNLRAGTVLAFSSSATVEFSVGVTVTSAAGVATTYAANTQIALDPNSKVSVASTGTMTVAGSGGATLTRDGLISASNNITLKNTGASPSFSAPAANGNSLELAAKEIDLGSGRVNGNVVNGNFTIAGFSKVKWSADDSVVVKGPGTMTLGANGDKTDLTVSTPRILVAGATAGTPQGFVLTASGDISIVDPVTRGSAATAPADSDETGGILTVTASNIAVGSTIQAQAGTITLGAIAGNVTLNPGAYISARGYKKTLVDVDTYLSGGKVVLYADIGSNATGGGQVITDASSTIDVATTSGGQGYGGTIEVDALRGGAMLAGRLLGTGGPGLGGRFKLDTGGAADLTALADILLAGGLTGAIDIHTRTGNLELAAGHTLKANNITLTADDPTWIPIFQERQLGQVIIRGTLDATGYGGSTIDGTGQAGGKVALYGANSVFLASSGVIDASTTHADERGGDVTIGIGWDAKSKIWLQQGTQINVSGGTRGGLSGGTVTFRAPLDGNNDVKIAAISNVANPSGTHGMNFYADGDKTFDALPVIDATNNINDRSKVSIVGARSVAVNGFIAFDTTAGRYGIDGSSLGWFGTIDPAGWYKGVDQNGNLIPATDGTWTNVTGFQLDKTISGGTGLPSVPTSVAVKNSAGIQIATINVSGGIDTFLPNTTTLSQYFGQSDIPIIFPPPATPGGRTAQGRVSFSASGDATVTITDAGTGYLTRVTSVQIGNVTDVPAATGLFGRVLSTVKIVSASLSLAPGSTGYDGTSLSVSLGVSGNNGQATATFTKVSNMSGSTSLVNGSLQFVPTTNDYIPLTSSGVYAAFDPANQGKPGVASFTGGAGTGNAFFGDTVSQITKGTWSYNGQSYGFTNLFTRLAPLVNSLGADVVHVQPGVDLVNSKGDITVSSNWNLAAGTVGNLATDGGVTYFDPASSYVNFTYRLATPWGGLDAGVLSLRAAGNINVNASISDGFFQFANYLDKGYTDKLANYATSRSVDLGSIFLNDYTTGQLPIAPYKIGDSGNGISPTSQDLASADLFPHTLLVCTVDCSQANIKTVTAPSSWAYILTAGSDVSSANPTGRVPLANGRGDVIVDKHGSYGQFLKDGTTKVDVSIPTMIRTGTGNITISAAQDVIMRDVAAPGVIYAAGVNTATYANPYSLQASGVVVTNPDGFFEPRVLGYGNAAFAAGATELYYGPPTAAAFPEKGGDVVIDAQRDVVGGTKVVAIKDANGNTVYKKVPQYYQPWLLSSSGVTPSAGASILGAGVFAPVGTQIASQTAWWIQYGSFQQGFLSAGGNVSVLAGRNMLDVSVSAPTTGRVTGGLSANSTPVTHLYGGGNMVVRAGGDIRGGSFYEGSGHASIVAGGDIGQNDYVYRYANSTLKLPNLPLLAVDTGQITMTANGSIAMAGVVNPAALHAQQPSKANPLEPKPDPTLPLYFDAYGSASKVRLVAQSGDVTIAIAPTAISINPANSLNVQAAPATYPASFEAIALQGNLITTGISNILNQNASGASAAVPAPGIVLSPSEHGTFNLLAQGSIDLTFGYPQTSTSQSISRPLISAGPSLIDAAFDPFRPNSGNDESSSRAILAHENDVADGLDTTARIYAATGDIKATGSYGKRTTSSTENVYQRIEINRPTSIYAGRDIVDLNVIVQNIHASDVSTIAAGRNITYTGFQNGGGLQVAGPGFLVVQAGGDIGPFLPAAFDNATQAPVQEGIVSVGNSSPTPVGNTYISNSTGGGSVGIYNQSLLGPSNNPRRNAVLTDVAGTKQGADIITMFGVKYGIDYASVTDAYVIGGKAANTALPFSMAALRDIITGALPGYLKKDSIAAYLSTPQGQDALSSYLNSSTGKTALAQLNLKDLFQDGTANVIDRTKLDSFTDVLAKNGLDAVWSFFRTVLPSQIQASFFDVSTTSQPLMSVRLDQLFFAELKAVGIGQKDGTSSDTQRGYRMIETMFPARLGYTANVLGSGSNGASQLVKTGDMNLLHATVQTQLGGDISMFGPGGNIIVGSLAAEPNSALKLRDIGILTLGGGAINTFTDQSVLVNSSRVLTTQGGDILMWSSNGNLDAGRGSKTTLSAPALQVLYDQDDYQSIDLGGFVTGAGIGTLQASSQAAASQLYLLAPRGTIDFGTAGVRASGSAVFVAPVIANASNFQVQGSTTGIPTVSVPNIGALTAGSNTAGAAAKSAETPTATGARRQGSIFIVEVIGYGGGDGQDDQATDKKESDTTPSGNDKQ</sequence>
<proteinExistence type="predicted"/>
<evidence type="ECO:0000313" key="5">
    <source>
        <dbReference type="Proteomes" id="UP000181962"/>
    </source>
</evidence>
<dbReference type="NCBIfam" id="TIGR01901">
    <property type="entry name" value="adhes_NPXG"/>
    <property type="match status" value="1"/>
</dbReference>
<dbReference type="InterPro" id="IPR012334">
    <property type="entry name" value="Pectin_lyas_fold"/>
</dbReference>